<evidence type="ECO:0000256" key="3">
    <source>
        <dbReference type="ARBA" id="ARBA00022598"/>
    </source>
</evidence>
<dbReference type="NCBIfam" id="TIGR00018">
    <property type="entry name" value="panC"/>
    <property type="match status" value="1"/>
</dbReference>
<keyword evidence="10" id="KW-1185">Reference proteome</keyword>
<dbReference type="RefSeq" id="WP_246952124.1">
    <property type="nucleotide sequence ID" value="NZ_JALKII010000006.1"/>
</dbReference>
<dbReference type="Gene3D" id="3.30.1300.10">
    <property type="entry name" value="Pantoate-beta-alanine ligase, C-terminal domain"/>
    <property type="match status" value="1"/>
</dbReference>
<evidence type="ECO:0000256" key="4">
    <source>
        <dbReference type="ARBA" id="ARBA00022655"/>
    </source>
</evidence>
<feature type="binding site" evidence="8">
    <location>
        <position position="61"/>
    </location>
    <ligand>
        <name>(R)-pantoate</name>
        <dbReference type="ChEBI" id="CHEBI:15980"/>
    </ligand>
</feature>
<dbReference type="InterPro" id="IPR004821">
    <property type="entry name" value="Cyt_trans-like"/>
</dbReference>
<evidence type="ECO:0000313" key="10">
    <source>
        <dbReference type="Proteomes" id="UP001165524"/>
    </source>
</evidence>
<comment type="pathway">
    <text evidence="1 8">Cofactor biosynthesis; (R)-pantothenate biosynthesis; (R)-pantothenate from (R)-pantoate and beta-alanine: step 1/1.</text>
</comment>
<dbReference type="HAMAP" id="MF_00158">
    <property type="entry name" value="PanC"/>
    <property type="match status" value="1"/>
</dbReference>
<keyword evidence="3 8" id="KW-0436">Ligase</keyword>
<comment type="subunit">
    <text evidence="8">Homodimer.</text>
</comment>
<reference evidence="9" key="1">
    <citation type="submission" date="2022-04" db="EMBL/GenBank/DDBJ databases">
        <title>Alcanivorax sp. CY1518 draft genome sequence.</title>
        <authorList>
            <person name="Zhao G."/>
            <person name="An M."/>
        </authorList>
    </citation>
    <scope>NUCLEOTIDE SEQUENCE</scope>
    <source>
        <strain evidence="9">CY1518</strain>
    </source>
</reference>
<accession>A0ABT0E805</accession>
<evidence type="ECO:0000256" key="8">
    <source>
        <dbReference type="HAMAP-Rule" id="MF_00158"/>
    </source>
</evidence>
<gene>
    <name evidence="8 9" type="primary">panC</name>
    <name evidence="9" type="ORF">MU846_09625</name>
</gene>
<organism evidence="9 10">
    <name type="scientific">Alcanivorax quisquiliarum</name>
    <dbReference type="NCBI Taxonomy" id="2933565"/>
    <lineage>
        <taxon>Bacteria</taxon>
        <taxon>Pseudomonadati</taxon>
        <taxon>Pseudomonadota</taxon>
        <taxon>Gammaproteobacteria</taxon>
        <taxon>Oceanospirillales</taxon>
        <taxon>Alcanivoracaceae</taxon>
        <taxon>Alcanivorax</taxon>
    </lineage>
</organism>
<evidence type="ECO:0000313" key="9">
    <source>
        <dbReference type="EMBL" id="MCK0537970.1"/>
    </source>
</evidence>
<evidence type="ECO:0000256" key="6">
    <source>
        <dbReference type="ARBA" id="ARBA00022840"/>
    </source>
</evidence>
<name>A0ABT0E805_9GAMM</name>
<dbReference type="PANTHER" id="PTHR21299:SF1">
    <property type="entry name" value="PANTOATE--BETA-ALANINE LIGASE"/>
    <property type="match status" value="1"/>
</dbReference>
<feature type="binding site" evidence="8">
    <location>
        <position position="61"/>
    </location>
    <ligand>
        <name>beta-alanine</name>
        <dbReference type="ChEBI" id="CHEBI:57966"/>
    </ligand>
</feature>
<comment type="miscellaneous">
    <text evidence="8">The reaction proceeds by a bi uni uni bi ping pong mechanism.</text>
</comment>
<dbReference type="EMBL" id="JALKII010000006">
    <property type="protein sequence ID" value="MCK0537970.1"/>
    <property type="molecule type" value="Genomic_DNA"/>
</dbReference>
<comment type="caution">
    <text evidence="9">The sequence shown here is derived from an EMBL/GenBank/DDBJ whole genome shotgun (WGS) entry which is preliminary data.</text>
</comment>
<dbReference type="Gene3D" id="3.40.50.620">
    <property type="entry name" value="HUPs"/>
    <property type="match status" value="1"/>
</dbReference>
<keyword evidence="8" id="KW-0963">Cytoplasm</keyword>
<evidence type="ECO:0000256" key="5">
    <source>
        <dbReference type="ARBA" id="ARBA00022741"/>
    </source>
</evidence>
<keyword evidence="4 8" id="KW-0566">Pantothenate biosynthesis</keyword>
<keyword evidence="6 8" id="KW-0067">ATP-binding</keyword>
<feature type="binding site" evidence="8">
    <location>
        <begin position="147"/>
        <end position="150"/>
    </location>
    <ligand>
        <name>ATP</name>
        <dbReference type="ChEBI" id="CHEBI:30616"/>
    </ligand>
</feature>
<proteinExistence type="inferred from homology"/>
<dbReference type="PANTHER" id="PTHR21299">
    <property type="entry name" value="CYTIDYLATE KINASE/PANTOATE-BETA-ALANINE LIGASE"/>
    <property type="match status" value="1"/>
</dbReference>
<sequence length="283" mass="30644">MQTLHRIDEVRAQVRAWKAAGLRVAFVPTMGNLHAGHIRLVTTAREHADKVVTSIFVNPTQFGPNEDFDAYPRTLADDQAKLAAAGNDLVFAPSVAEMYPEPGLTTVDVAELGDYLCGASRPGHFRGVSTVVSKLFHIVEADVACFGEKDYQQLAIIRRMVRDLCFGVSIIGVPTERESDGLALSSRNGYLSAAERAVAPQIYAHLCAARNALISGETDFAGLSAQLATSLETHGFQVDYLEIMDAERLRPATPANEKLVVAVAARLGKTRLIDNISVAIVRD</sequence>
<comment type="similarity">
    <text evidence="2 8">Belongs to the pantothenate synthetase family.</text>
</comment>
<dbReference type="Proteomes" id="UP001165524">
    <property type="component" value="Unassembled WGS sequence"/>
</dbReference>
<comment type="subcellular location">
    <subcellularLocation>
        <location evidence="8">Cytoplasm</location>
    </subcellularLocation>
</comment>
<feature type="active site" description="Proton donor" evidence="8">
    <location>
        <position position="37"/>
    </location>
</feature>
<dbReference type="InterPro" id="IPR014729">
    <property type="entry name" value="Rossmann-like_a/b/a_fold"/>
</dbReference>
<evidence type="ECO:0000256" key="2">
    <source>
        <dbReference type="ARBA" id="ARBA00009256"/>
    </source>
</evidence>
<evidence type="ECO:0000256" key="7">
    <source>
        <dbReference type="ARBA" id="ARBA00048258"/>
    </source>
</evidence>
<comment type="caution">
    <text evidence="8">Lacks conserved residue(s) required for the propagation of feature annotation.</text>
</comment>
<feature type="binding site" evidence="8">
    <location>
        <position position="153"/>
    </location>
    <ligand>
        <name>(R)-pantoate</name>
        <dbReference type="ChEBI" id="CHEBI:15980"/>
    </ligand>
</feature>
<dbReference type="Pfam" id="PF02569">
    <property type="entry name" value="Pantoate_ligase"/>
    <property type="match status" value="1"/>
</dbReference>
<feature type="binding site" evidence="8">
    <location>
        <begin position="184"/>
        <end position="187"/>
    </location>
    <ligand>
        <name>ATP</name>
        <dbReference type="ChEBI" id="CHEBI:30616"/>
    </ligand>
</feature>
<evidence type="ECO:0000256" key="1">
    <source>
        <dbReference type="ARBA" id="ARBA00004990"/>
    </source>
</evidence>
<dbReference type="GO" id="GO:0016874">
    <property type="term" value="F:ligase activity"/>
    <property type="evidence" value="ECO:0007669"/>
    <property type="project" value="UniProtKB-KW"/>
</dbReference>
<dbReference type="InterPro" id="IPR003721">
    <property type="entry name" value="Pantoate_ligase"/>
</dbReference>
<comment type="catalytic activity">
    <reaction evidence="7 8">
        <text>(R)-pantoate + beta-alanine + ATP = (R)-pantothenate + AMP + diphosphate + H(+)</text>
        <dbReference type="Rhea" id="RHEA:10912"/>
        <dbReference type="ChEBI" id="CHEBI:15378"/>
        <dbReference type="ChEBI" id="CHEBI:15980"/>
        <dbReference type="ChEBI" id="CHEBI:29032"/>
        <dbReference type="ChEBI" id="CHEBI:30616"/>
        <dbReference type="ChEBI" id="CHEBI:33019"/>
        <dbReference type="ChEBI" id="CHEBI:57966"/>
        <dbReference type="ChEBI" id="CHEBI:456215"/>
        <dbReference type="EC" id="6.3.2.1"/>
    </reaction>
</comment>
<dbReference type="InterPro" id="IPR042176">
    <property type="entry name" value="Pantoate_ligase_C"/>
</dbReference>
<dbReference type="CDD" id="cd00560">
    <property type="entry name" value="PanC"/>
    <property type="match status" value="1"/>
</dbReference>
<dbReference type="NCBIfam" id="TIGR00125">
    <property type="entry name" value="cyt_tran_rel"/>
    <property type="match status" value="1"/>
</dbReference>
<dbReference type="EC" id="6.3.2.1" evidence="8"/>
<comment type="function">
    <text evidence="8">Catalyzes the condensation of pantoate with beta-alanine in an ATP-dependent reaction via a pantoyl-adenylate intermediate.</text>
</comment>
<protein>
    <recommendedName>
        <fullName evidence="8">Pantothenate synthetase</fullName>
        <shortName evidence="8">PS</shortName>
        <ecNumber evidence="8">6.3.2.1</ecNumber>
    </recommendedName>
    <alternativeName>
        <fullName evidence="8">Pantoate--beta-alanine ligase</fullName>
    </alternativeName>
    <alternativeName>
        <fullName evidence="8">Pantoate-activating enzyme</fullName>
    </alternativeName>
</protein>
<dbReference type="SUPFAM" id="SSF52374">
    <property type="entry name" value="Nucleotidylyl transferase"/>
    <property type="match status" value="1"/>
</dbReference>
<keyword evidence="5 8" id="KW-0547">Nucleotide-binding</keyword>
<feature type="binding site" evidence="8">
    <location>
        <begin position="30"/>
        <end position="37"/>
    </location>
    <ligand>
        <name>ATP</name>
        <dbReference type="ChEBI" id="CHEBI:30616"/>
    </ligand>
</feature>